<comment type="caution">
    <text evidence="2">The sequence shown here is derived from an EMBL/GenBank/DDBJ whole genome shotgun (WGS) entry which is preliminary data.</text>
</comment>
<evidence type="ECO:0000256" key="1">
    <source>
        <dbReference type="SAM" id="MobiDB-lite"/>
    </source>
</evidence>
<feature type="region of interest" description="Disordered" evidence="1">
    <location>
        <begin position="1"/>
        <end position="88"/>
    </location>
</feature>
<dbReference type="Proteomes" id="UP001221757">
    <property type="component" value="Unassembled WGS sequence"/>
</dbReference>
<keyword evidence="3" id="KW-1185">Reference proteome</keyword>
<feature type="compositionally biased region" description="Polar residues" evidence="1">
    <location>
        <begin position="9"/>
        <end position="25"/>
    </location>
</feature>
<gene>
    <name evidence="2" type="ORF">B0H17DRAFT_1209108</name>
</gene>
<evidence type="ECO:0000313" key="2">
    <source>
        <dbReference type="EMBL" id="KAJ7671159.1"/>
    </source>
</evidence>
<dbReference type="AlphaFoldDB" id="A0AAD7GA09"/>
<sequence length="151" mass="16575">MGHWVTAQKLGSVNNYYPRQSNRNANVADAQENESRQEDSDSDSSPIPNGGSAKSVFTSSSFKSRARPATGDKPRASSSRMNWPEGKTIKGYEFSKHDDVHSDRAPPNGVCYIFSSARHFAQDCPHYGKWLSIRLVSSLPTNGKNVASTLP</sequence>
<accession>A0AAD7GA09</accession>
<protein>
    <submittedName>
        <fullName evidence="2">Uncharacterized protein</fullName>
    </submittedName>
</protein>
<organism evidence="2 3">
    <name type="scientific">Mycena rosella</name>
    <name type="common">Pink bonnet</name>
    <name type="synonym">Agaricus rosellus</name>
    <dbReference type="NCBI Taxonomy" id="1033263"/>
    <lineage>
        <taxon>Eukaryota</taxon>
        <taxon>Fungi</taxon>
        <taxon>Dikarya</taxon>
        <taxon>Basidiomycota</taxon>
        <taxon>Agaricomycotina</taxon>
        <taxon>Agaricomycetes</taxon>
        <taxon>Agaricomycetidae</taxon>
        <taxon>Agaricales</taxon>
        <taxon>Marasmiineae</taxon>
        <taxon>Mycenaceae</taxon>
        <taxon>Mycena</taxon>
    </lineage>
</organism>
<proteinExistence type="predicted"/>
<evidence type="ECO:0000313" key="3">
    <source>
        <dbReference type="Proteomes" id="UP001221757"/>
    </source>
</evidence>
<reference evidence="2" key="1">
    <citation type="submission" date="2023-03" db="EMBL/GenBank/DDBJ databases">
        <title>Massive genome expansion in bonnet fungi (Mycena s.s.) driven by repeated elements and novel gene families across ecological guilds.</title>
        <authorList>
            <consortium name="Lawrence Berkeley National Laboratory"/>
            <person name="Harder C.B."/>
            <person name="Miyauchi S."/>
            <person name="Viragh M."/>
            <person name="Kuo A."/>
            <person name="Thoen E."/>
            <person name="Andreopoulos B."/>
            <person name="Lu D."/>
            <person name="Skrede I."/>
            <person name="Drula E."/>
            <person name="Henrissat B."/>
            <person name="Morin E."/>
            <person name="Kohler A."/>
            <person name="Barry K."/>
            <person name="LaButti K."/>
            <person name="Morin E."/>
            <person name="Salamov A."/>
            <person name="Lipzen A."/>
            <person name="Mereny Z."/>
            <person name="Hegedus B."/>
            <person name="Baldrian P."/>
            <person name="Stursova M."/>
            <person name="Weitz H."/>
            <person name="Taylor A."/>
            <person name="Grigoriev I.V."/>
            <person name="Nagy L.G."/>
            <person name="Martin F."/>
            <person name="Kauserud H."/>
        </authorList>
    </citation>
    <scope>NUCLEOTIDE SEQUENCE</scope>
    <source>
        <strain evidence="2">CBHHK067</strain>
    </source>
</reference>
<name>A0AAD7GA09_MYCRO</name>
<dbReference type="EMBL" id="JARKIE010000175">
    <property type="protein sequence ID" value="KAJ7671159.1"/>
    <property type="molecule type" value="Genomic_DNA"/>
</dbReference>